<evidence type="ECO:0000313" key="1">
    <source>
        <dbReference type="EMBL" id="EKC29522.1"/>
    </source>
</evidence>
<gene>
    <name evidence="1" type="ORF">CGI_10010599</name>
</gene>
<organism evidence="1">
    <name type="scientific">Magallana gigas</name>
    <name type="common">Pacific oyster</name>
    <name type="synonym">Crassostrea gigas</name>
    <dbReference type="NCBI Taxonomy" id="29159"/>
    <lineage>
        <taxon>Eukaryota</taxon>
        <taxon>Metazoa</taxon>
        <taxon>Spiralia</taxon>
        <taxon>Lophotrochozoa</taxon>
        <taxon>Mollusca</taxon>
        <taxon>Bivalvia</taxon>
        <taxon>Autobranchia</taxon>
        <taxon>Pteriomorphia</taxon>
        <taxon>Ostreida</taxon>
        <taxon>Ostreoidea</taxon>
        <taxon>Ostreidae</taxon>
        <taxon>Magallana</taxon>
    </lineage>
</organism>
<accession>K1PZA9</accession>
<dbReference type="InParanoid" id="K1PZA9"/>
<reference evidence="1" key="1">
    <citation type="journal article" date="2012" name="Nature">
        <title>The oyster genome reveals stress adaptation and complexity of shell formation.</title>
        <authorList>
            <person name="Zhang G."/>
            <person name="Fang X."/>
            <person name="Guo X."/>
            <person name="Li L."/>
            <person name="Luo R."/>
            <person name="Xu F."/>
            <person name="Yang P."/>
            <person name="Zhang L."/>
            <person name="Wang X."/>
            <person name="Qi H."/>
            <person name="Xiong Z."/>
            <person name="Que H."/>
            <person name="Xie Y."/>
            <person name="Holland P.W."/>
            <person name="Paps J."/>
            <person name="Zhu Y."/>
            <person name="Wu F."/>
            <person name="Chen Y."/>
            <person name="Wang J."/>
            <person name="Peng C."/>
            <person name="Meng J."/>
            <person name="Yang L."/>
            <person name="Liu J."/>
            <person name="Wen B."/>
            <person name="Zhang N."/>
            <person name="Huang Z."/>
            <person name="Zhu Q."/>
            <person name="Feng Y."/>
            <person name="Mount A."/>
            <person name="Hedgecock D."/>
            <person name="Xu Z."/>
            <person name="Liu Y."/>
            <person name="Domazet-Loso T."/>
            <person name="Du Y."/>
            <person name="Sun X."/>
            <person name="Zhang S."/>
            <person name="Liu B."/>
            <person name="Cheng P."/>
            <person name="Jiang X."/>
            <person name="Li J."/>
            <person name="Fan D."/>
            <person name="Wang W."/>
            <person name="Fu W."/>
            <person name="Wang T."/>
            <person name="Wang B."/>
            <person name="Zhang J."/>
            <person name="Peng Z."/>
            <person name="Li Y."/>
            <person name="Li N."/>
            <person name="Wang J."/>
            <person name="Chen M."/>
            <person name="He Y."/>
            <person name="Tan F."/>
            <person name="Song X."/>
            <person name="Zheng Q."/>
            <person name="Huang R."/>
            <person name="Yang H."/>
            <person name="Du X."/>
            <person name="Chen L."/>
            <person name="Yang M."/>
            <person name="Gaffney P.M."/>
            <person name="Wang S."/>
            <person name="Luo L."/>
            <person name="She Z."/>
            <person name="Ming Y."/>
            <person name="Huang W."/>
            <person name="Zhang S."/>
            <person name="Huang B."/>
            <person name="Zhang Y."/>
            <person name="Qu T."/>
            <person name="Ni P."/>
            <person name="Miao G."/>
            <person name="Wang J."/>
            <person name="Wang Q."/>
            <person name="Steinberg C.E."/>
            <person name="Wang H."/>
            <person name="Li N."/>
            <person name="Qian L."/>
            <person name="Zhang G."/>
            <person name="Li Y."/>
            <person name="Yang H."/>
            <person name="Liu X."/>
            <person name="Wang J."/>
            <person name="Yin Y."/>
            <person name="Wang J."/>
        </authorList>
    </citation>
    <scope>NUCLEOTIDE SEQUENCE [LARGE SCALE GENOMIC DNA]</scope>
    <source>
        <strain evidence="1">05x7-T-G4-1.051#20</strain>
    </source>
</reference>
<name>K1PZA9_MAGGI</name>
<dbReference type="PANTHER" id="PTHR21446:SF12">
    <property type="entry name" value="POTASSIUM CHANNEL TETRAMERIZATION DOMAIN CONTAINING 1"/>
    <property type="match status" value="1"/>
</dbReference>
<dbReference type="HOGENOM" id="CLU_795124_0_0_1"/>
<dbReference type="InterPro" id="IPR052787">
    <property type="entry name" value="MAVS"/>
</dbReference>
<dbReference type="EMBL" id="JH818109">
    <property type="protein sequence ID" value="EKC29522.1"/>
    <property type="molecule type" value="Genomic_DNA"/>
</dbReference>
<proteinExistence type="predicted"/>
<dbReference type="AlphaFoldDB" id="K1PZA9"/>
<sequence>MVVSDIDITLTQQAFADLKKSDDPGLPAPETPTSTRFAKLSDDEIKGSQELTQSKATKQSPKWGLKILTDWHIETFGVPLDLAEICKEDLAKKLSRFYCEAKPQNPKKEHTSEYHKNTMKAIRAAINRHLSDIGRNIDIVNDKAFKTAYKSLTGLMKHRMVTGTSRPTTHKEIIHKSDLQKISAYLESAYSSPVNLRLAMWYIIAIHFVSRGLEFHHQLDTVSENEVQIAPMDQVPEEEVEVIFNGRHTHKRKSKDSPSHCLACWFSLGSAAIVHLVHETCPAQSGGQKQHLQCTHNFSLDTRSPFSTWGSAQSGMLAELHPIYCLIDGPVLAIKNIQACPSVPRIQLK</sequence>
<dbReference type="PANTHER" id="PTHR21446">
    <property type="entry name" value="DUF3504 DOMAIN-CONTAINING PROTEIN"/>
    <property type="match status" value="1"/>
</dbReference>
<protein>
    <submittedName>
        <fullName evidence="1">Uncharacterized protein</fullName>
    </submittedName>
</protein>